<name>R8B999_PHAM7</name>
<evidence type="ECO:0000313" key="4">
    <source>
        <dbReference type="EMBL" id="EON95873.1"/>
    </source>
</evidence>
<feature type="transmembrane region" description="Helical" evidence="3">
    <location>
        <begin position="146"/>
        <end position="164"/>
    </location>
</feature>
<gene>
    <name evidence="4" type="ORF">UCRPA7_8642</name>
</gene>
<organism evidence="4 5">
    <name type="scientific">Phaeoacremonium minimum (strain UCR-PA7)</name>
    <name type="common">Esca disease fungus</name>
    <name type="synonym">Togninia minima</name>
    <dbReference type="NCBI Taxonomy" id="1286976"/>
    <lineage>
        <taxon>Eukaryota</taxon>
        <taxon>Fungi</taxon>
        <taxon>Dikarya</taxon>
        <taxon>Ascomycota</taxon>
        <taxon>Pezizomycotina</taxon>
        <taxon>Sordariomycetes</taxon>
        <taxon>Sordariomycetidae</taxon>
        <taxon>Togniniales</taxon>
        <taxon>Togniniaceae</taxon>
        <taxon>Phaeoacremonium</taxon>
    </lineage>
</organism>
<feature type="region of interest" description="Disordered" evidence="2">
    <location>
        <begin position="702"/>
        <end position="721"/>
    </location>
</feature>
<dbReference type="Proteomes" id="UP000014074">
    <property type="component" value="Unassembled WGS sequence"/>
</dbReference>
<dbReference type="RefSeq" id="XP_007919344.1">
    <property type="nucleotide sequence ID" value="XM_007921153.1"/>
</dbReference>
<dbReference type="EMBL" id="KB933369">
    <property type="protein sequence ID" value="EON95873.1"/>
    <property type="molecule type" value="Genomic_DNA"/>
</dbReference>
<dbReference type="SUPFAM" id="SSF54427">
    <property type="entry name" value="NTF2-like"/>
    <property type="match status" value="1"/>
</dbReference>
<dbReference type="Gene3D" id="3.60.21.10">
    <property type="match status" value="1"/>
</dbReference>
<keyword evidence="3" id="KW-1133">Transmembrane helix</keyword>
<reference evidence="5" key="1">
    <citation type="journal article" date="2013" name="Genome Announc.">
        <title>Draft genome sequence of the ascomycete Phaeoacremonium aleophilum strain UCR-PA7, a causal agent of the esca disease complex in grapevines.</title>
        <authorList>
            <person name="Blanco-Ulate B."/>
            <person name="Rolshausen P."/>
            <person name="Cantu D."/>
        </authorList>
    </citation>
    <scope>NUCLEOTIDE SEQUENCE [LARGE SCALE GENOMIC DNA]</scope>
    <source>
        <strain evidence="5">UCR-PA7</strain>
    </source>
</reference>
<dbReference type="AlphaFoldDB" id="R8B999"/>
<feature type="transmembrane region" description="Helical" evidence="3">
    <location>
        <begin position="656"/>
        <end position="677"/>
    </location>
</feature>
<sequence>MASDLDKFCQPVVTHNGIRMTIEEYRLLIETSQEAISGLTFNIHTTIVNDKTQQLAARIEFTGTPAREWAGARPNGRPVEFSEHVFYWLDDGKIKEVIAREATRGYRTHLCSGRRSPRPHAVTAAATVTIFMFPPLVLLLRNALRLLVPLSIALTAYLYLYPVFQTCAFPLPQSSGLASSPDSNGLSAYLETLRLHWQLPFTQGPENDDIDGQSRERPRVAPFRLLALGDPQLEGDTSIPRAGFPHLASCASRLAFRTKHNSLRDRVRQSLHDLVDFYFEDIPTSIESLRKRIDLIGNDFYLAHIYRTLHWWSVPTHVTVLGDLLGSQWVNTKEFERRGARYWNRVFRGGERVPDDVALPPADEYDVAGYLGLSLQNETWARRVINVAGNHDIGYAGDINNERLSRFERVFGKANYELRFEIPVASFSPEVQATLFEDDTHTESDRLIPELRIIVLNDMNLDTPAASGELQDQTYKFVNDIINTASAVEFKGHFTVVLTHVPLYKPEGICVDSPFFAFHDSDGTLKEQNQLSAAASRGFLEGIFGLNGDTMAPGNGRGRRGVILNGHDHEGCDTYHYINQTHGQSVADREWQTVRWQDAVDGIVDRPGLPGLREITLRSMMGDFGGNAGLMSAWFDEESWEWRFDFATCPLGRQHLWWAVHIFDLIVLGAVLIYGILKTLIATGLIVEQRTIQIATAPSRKEVTERAGESTNGVAKEGIKA</sequence>
<dbReference type="GO" id="GO:0030638">
    <property type="term" value="P:polyketide metabolic process"/>
    <property type="evidence" value="ECO:0007669"/>
    <property type="project" value="InterPro"/>
</dbReference>
<dbReference type="SUPFAM" id="SSF56300">
    <property type="entry name" value="Metallo-dependent phosphatases"/>
    <property type="match status" value="1"/>
</dbReference>
<keyword evidence="5" id="KW-1185">Reference proteome</keyword>
<dbReference type="eggNOG" id="KOG3662">
    <property type="taxonomic scope" value="Eukaryota"/>
</dbReference>
<keyword evidence="3" id="KW-0812">Transmembrane</keyword>
<dbReference type="Pfam" id="PF07366">
    <property type="entry name" value="SnoaL"/>
    <property type="match status" value="1"/>
</dbReference>
<dbReference type="OrthoDB" id="9984693at2759"/>
<evidence type="ECO:0000256" key="2">
    <source>
        <dbReference type="SAM" id="MobiDB-lite"/>
    </source>
</evidence>
<accession>R8B999</accession>
<dbReference type="InterPro" id="IPR033308">
    <property type="entry name" value="PGAP5/Cdc1/Ted1"/>
</dbReference>
<dbReference type="GeneID" id="19329513"/>
<dbReference type="GO" id="GO:0016020">
    <property type="term" value="C:membrane"/>
    <property type="evidence" value="ECO:0007669"/>
    <property type="project" value="GOC"/>
</dbReference>
<dbReference type="InterPro" id="IPR032710">
    <property type="entry name" value="NTF2-like_dom_sf"/>
</dbReference>
<evidence type="ECO:0000256" key="1">
    <source>
        <dbReference type="ARBA" id="ARBA00023136"/>
    </source>
</evidence>
<evidence type="ECO:0000313" key="5">
    <source>
        <dbReference type="Proteomes" id="UP000014074"/>
    </source>
</evidence>
<proteinExistence type="predicted"/>
<feature type="transmembrane region" description="Helical" evidence="3">
    <location>
        <begin position="121"/>
        <end position="139"/>
    </location>
</feature>
<dbReference type="GO" id="GO:0005783">
    <property type="term" value="C:endoplasmic reticulum"/>
    <property type="evidence" value="ECO:0007669"/>
    <property type="project" value="TreeGrafter"/>
</dbReference>
<keyword evidence="1 3" id="KW-0472">Membrane</keyword>
<dbReference type="PANTHER" id="PTHR13315">
    <property type="entry name" value="METALLO PHOSPHOESTERASE RELATED"/>
    <property type="match status" value="1"/>
</dbReference>
<dbReference type="HOGENOM" id="CLU_021690_0_0_1"/>
<evidence type="ECO:0000256" key="3">
    <source>
        <dbReference type="SAM" id="Phobius"/>
    </source>
</evidence>
<dbReference type="InterPro" id="IPR029052">
    <property type="entry name" value="Metallo-depent_PP-like"/>
</dbReference>
<dbReference type="GO" id="GO:0006506">
    <property type="term" value="P:GPI anchor biosynthetic process"/>
    <property type="evidence" value="ECO:0007669"/>
    <property type="project" value="InterPro"/>
</dbReference>
<dbReference type="InterPro" id="IPR009959">
    <property type="entry name" value="Cyclase_SnoaL-like"/>
</dbReference>
<dbReference type="Gene3D" id="3.10.450.50">
    <property type="match status" value="1"/>
</dbReference>
<dbReference type="PANTHER" id="PTHR13315:SF1">
    <property type="entry name" value="PROTEIN TED1"/>
    <property type="match status" value="1"/>
</dbReference>
<dbReference type="KEGG" id="tmn:UCRPA7_8642"/>
<protein>
    <submittedName>
        <fullName evidence="4">Putative polarized growth protein</fullName>
    </submittedName>
</protein>